<dbReference type="Proteomes" id="UP000676649">
    <property type="component" value="Chromosome"/>
</dbReference>
<name>A0A975MN79_9GAMM</name>
<dbReference type="AlphaFoldDB" id="A0A975MN79"/>
<proteinExistence type="predicted"/>
<gene>
    <name evidence="1" type="ORF">KEF85_16530</name>
</gene>
<reference evidence="1" key="1">
    <citation type="submission" date="2021-04" db="EMBL/GenBank/DDBJ databases">
        <title>Draft genome sequence data of methanotrophic Methylovulum sp. strain S1L and Methylomonas sp. strain S2AM isolated from boreal lake water columns.</title>
        <authorList>
            <person name="Rissanen A.J."/>
            <person name="Mangayil R."/>
            <person name="Svenning M.M."/>
            <person name="Khanongnuch R."/>
        </authorList>
    </citation>
    <scope>NUCLEOTIDE SEQUENCE</scope>
    <source>
        <strain evidence="1">S2AM</strain>
    </source>
</reference>
<evidence type="ECO:0000313" key="2">
    <source>
        <dbReference type="Proteomes" id="UP000676649"/>
    </source>
</evidence>
<dbReference type="RefSeq" id="WP_215582380.1">
    <property type="nucleotide sequence ID" value="NZ_CP073754.1"/>
</dbReference>
<keyword evidence="2" id="KW-1185">Reference proteome</keyword>
<sequence>MPATGSYGSAIPGTSLALATAQLKRQLLSNSQYIKSIIVVPEEDLRGKISLERIRSLYNGDIAFLLSYMLDQRTARWVSELGGTGFKNCSEHDFGLVFQLCI</sequence>
<dbReference type="KEGG" id="mpad:KEF85_16530"/>
<accession>A0A975MN79</accession>
<organism evidence="1 2">
    <name type="scientific">Methylomonas paludis</name>
    <dbReference type="NCBI Taxonomy" id="1173101"/>
    <lineage>
        <taxon>Bacteria</taxon>
        <taxon>Pseudomonadati</taxon>
        <taxon>Pseudomonadota</taxon>
        <taxon>Gammaproteobacteria</taxon>
        <taxon>Methylococcales</taxon>
        <taxon>Methylococcaceae</taxon>
        <taxon>Methylomonas</taxon>
    </lineage>
</organism>
<protein>
    <submittedName>
        <fullName evidence="1">Uncharacterized protein</fullName>
    </submittedName>
</protein>
<dbReference type="EMBL" id="CP073754">
    <property type="protein sequence ID" value="QWF70887.1"/>
    <property type="molecule type" value="Genomic_DNA"/>
</dbReference>
<evidence type="ECO:0000313" key="1">
    <source>
        <dbReference type="EMBL" id="QWF70887.1"/>
    </source>
</evidence>